<name>A0A6I8M9D0_9FUSO</name>
<proteinExistence type="predicted"/>
<dbReference type="AlphaFoldDB" id="A0A6I8M9D0"/>
<evidence type="ECO:0000313" key="1">
    <source>
        <dbReference type="EMBL" id="VWL84903.1"/>
    </source>
</evidence>
<protein>
    <submittedName>
        <fullName evidence="1">Uncharacterized protein</fullName>
    </submittedName>
</protein>
<gene>
    <name evidence="1" type="ORF">OMES3154_00160</name>
</gene>
<accession>A0A6I8M9D0</accession>
<reference evidence="1 2" key="1">
    <citation type="submission" date="2019-10" db="EMBL/GenBank/DDBJ databases">
        <authorList>
            <person name="Blom J."/>
        </authorList>
    </citation>
    <scope>NUCLEOTIDE SEQUENCE [LARGE SCALE GENOMIC DNA]</scope>
    <source>
        <strain evidence="1 2">ES3154-GLU</strain>
    </source>
</reference>
<dbReference type="EMBL" id="CABWIB010000001">
    <property type="protein sequence ID" value="VWL84903.1"/>
    <property type="molecule type" value="Genomic_DNA"/>
</dbReference>
<dbReference type="Proteomes" id="UP000419017">
    <property type="component" value="Unassembled WGS sequence"/>
</dbReference>
<evidence type="ECO:0000313" key="2">
    <source>
        <dbReference type="Proteomes" id="UP000419017"/>
    </source>
</evidence>
<keyword evidence="2" id="KW-1185">Reference proteome</keyword>
<sequence length="259" mass="30716">MQSKRTIKLPIYRKFQNLTSESLNSIVNSYKKYIGSKYIDYSDGIIEGLFIKVIDNNLFEISEGIFKLNSNVYLLDDKIYIKRPELEGRYALILNVEKLANKEYDEFEISVFFKETTLVSDDDFVLFNIILRDGANIYSNSTEFVEYEKEFNVIDLTNQKYSIKDELYTVNPYILTKFCEEMEKFNLNDFDFSMCMLFKNASVKKEVLISYINRKLNMKEKILSNKQIRNYLFKILKDIESNRIVKENINKDLEPFSII</sequence>
<dbReference type="RefSeq" id="WP_156682953.1">
    <property type="nucleotide sequence ID" value="NZ_CABWIB010000001.1"/>
</dbReference>
<organism evidence="1 2">
    <name type="scientific">Oceanivirga miroungae</name>
    <dbReference type="NCBI Taxonomy" id="1130046"/>
    <lineage>
        <taxon>Bacteria</taxon>
        <taxon>Fusobacteriati</taxon>
        <taxon>Fusobacteriota</taxon>
        <taxon>Fusobacteriia</taxon>
        <taxon>Fusobacteriales</taxon>
        <taxon>Leptotrichiaceae</taxon>
        <taxon>Oceanivirga</taxon>
    </lineage>
</organism>